<dbReference type="Proteomes" id="UP001165962">
    <property type="component" value="Unassembled WGS sequence"/>
</dbReference>
<gene>
    <name evidence="3" type="ORF">G9U52_34545</name>
</gene>
<dbReference type="PROSITE" id="PS51272">
    <property type="entry name" value="SLH"/>
    <property type="match status" value="1"/>
</dbReference>
<sequence length="180" mass="19847">MKKSTKWFASVVVTCTMLSTIILMYAAAVPLTDTSNHWAESTIKWAQENEVVDGYPDGSFLPDKQITEAEFLGMFSKAYGIKPVPNNKMNHWADAIYDFAKQQNYPMNGFADAAIRNEAINRQKVAEIIVGSVGYNFTSGDAIQYLLAKGYSSGKDSATIEGYKGADSLTRAEAIHLLRT</sequence>
<comment type="caution">
    <text evidence="3">The sequence shown here is derived from an EMBL/GenBank/DDBJ whole genome shotgun (WGS) entry which is preliminary data.</text>
</comment>
<dbReference type="RefSeq" id="WP_166156632.1">
    <property type="nucleotide sequence ID" value="NZ_JAAOIW010000023.1"/>
</dbReference>
<accession>A0ABX0JGF2</accession>
<name>A0ABX0JGF2_9BACL</name>
<reference evidence="3" key="1">
    <citation type="submission" date="2020-03" db="EMBL/GenBank/DDBJ databases">
        <title>Draft sequencing of Paenibacilllus sp. S3N08.</title>
        <authorList>
            <person name="Kim D.-U."/>
        </authorList>
    </citation>
    <scope>NUCLEOTIDE SEQUENCE</scope>
    <source>
        <strain evidence="3">S3N08</strain>
    </source>
</reference>
<evidence type="ECO:0000256" key="1">
    <source>
        <dbReference type="SAM" id="SignalP"/>
    </source>
</evidence>
<dbReference type="EMBL" id="JAAOIW010000023">
    <property type="protein sequence ID" value="NHN34866.1"/>
    <property type="molecule type" value="Genomic_DNA"/>
</dbReference>
<protein>
    <submittedName>
        <fullName evidence="3">S-layer homology domain-containing protein</fullName>
    </submittedName>
</protein>
<organism evidence="3 4">
    <name type="scientific">Paenibacillus agricola</name>
    <dbReference type="NCBI Taxonomy" id="2716264"/>
    <lineage>
        <taxon>Bacteria</taxon>
        <taxon>Bacillati</taxon>
        <taxon>Bacillota</taxon>
        <taxon>Bacilli</taxon>
        <taxon>Bacillales</taxon>
        <taxon>Paenibacillaceae</taxon>
        <taxon>Paenibacillus</taxon>
    </lineage>
</organism>
<dbReference type="InterPro" id="IPR001119">
    <property type="entry name" value="SLH_dom"/>
</dbReference>
<keyword evidence="1" id="KW-0732">Signal</keyword>
<evidence type="ECO:0000313" key="3">
    <source>
        <dbReference type="EMBL" id="NHN34866.1"/>
    </source>
</evidence>
<feature type="signal peptide" evidence="1">
    <location>
        <begin position="1"/>
        <end position="26"/>
    </location>
</feature>
<feature type="domain" description="SLH" evidence="2">
    <location>
        <begin position="26"/>
        <end position="89"/>
    </location>
</feature>
<keyword evidence="4" id="KW-1185">Reference proteome</keyword>
<feature type="chain" id="PRO_5047229253" evidence="1">
    <location>
        <begin position="27"/>
        <end position="180"/>
    </location>
</feature>
<evidence type="ECO:0000313" key="4">
    <source>
        <dbReference type="Proteomes" id="UP001165962"/>
    </source>
</evidence>
<evidence type="ECO:0000259" key="2">
    <source>
        <dbReference type="PROSITE" id="PS51272"/>
    </source>
</evidence>
<dbReference type="Pfam" id="PF00395">
    <property type="entry name" value="SLH"/>
    <property type="match status" value="1"/>
</dbReference>
<proteinExistence type="predicted"/>